<evidence type="ECO:0000313" key="1">
    <source>
        <dbReference type="EMBL" id="MBW0462694.1"/>
    </source>
</evidence>
<organism evidence="1 2">
    <name type="scientific">Austropuccinia psidii MF-1</name>
    <dbReference type="NCBI Taxonomy" id="1389203"/>
    <lineage>
        <taxon>Eukaryota</taxon>
        <taxon>Fungi</taxon>
        <taxon>Dikarya</taxon>
        <taxon>Basidiomycota</taxon>
        <taxon>Pucciniomycotina</taxon>
        <taxon>Pucciniomycetes</taxon>
        <taxon>Pucciniales</taxon>
        <taxon>Sphaerophragmiaceae</taxon>
        <taxon>Austropuccinia</taxon>
    </lineage>
</organism>
<sequence>MHKLRKALIWLHVDNGIIDVEDKQLLLQLRNKLGKPFKLKWEDTMNSIVGINIQQTNGSYKLFQRQLIKSIVKNAWDGTPSTKMPLTTLPSNEEVTHARDYIGVVGELSYVATGTQPDIAYAVNLLARHASRPGKDHWRCLQHLLGYIHHTKHLSLCLEPQHDGLQLTVFLDASWAGKFSRSTHGFLAQVNGCSVSWCAKRLVMVASSSCHTKFMALGIGARHGKWMKSLLGTPTPL</sequence>
<dbReference type="Proteomes" id="UP000765509">
    <property type="component" value="Unassembled WGS sequence"/>
</dbReference>
<dbReference type="OrthoDB" id="2791290at2759"/>
<gene>
    <name evidence="1" type="ORF">O181_002409</name>
</gene>
<reference evidence="1" key="1">
    <citation type="submission" date="2021-03" db="EMBL/GenBank/DDBJ databases">
        <title>Draft genome sequence of rust myrtle Austropuccinia psidii MF-1, a brazilian biotype.</title>
        <authorList>
            <person name="Quecine M.C."/>
            <person name="Pachon D.M.R."/>
            <person name="Bonatelli M.L."/>
            <person name="Correr F.H."/>
            <person name="Franceschini L.M."/>
            <person name="Leite T.F."/>
            <person name="Margarido G.R.A."/>
            <person name="Almeida C.A."/>
            <person name="Ferrarezi J.A."/>
            <person name="Labate C.A."/>
        </authorList>
    </citation>
    <scope>NUCLEOTIDE SEQUENCE</scope>
    <source>
        <strain evidence="1">MF-1</strain>
    </source>
</reference>
<keyword evidence="2" id="KW-1185">Reference proteome</keyword>
<protein>
    <recommendedName>
        <fullName evidence="3">Reverse transcriptase Ty1/copia-type domain-containing protein</fullName>
    </recommendedName>
</protein>
<evidence type="ECO:0000313" key="2">
    <source>
        <dbReference type="Proteomes" id="UP000765509"/>
    </source>
</evidence>
<name>A0A9Q3BCD0_9BASI</name>
<dbReference type="EMBL" id="AVOT02000399">
    <property type="protein sequence ID" value="MBW0462694.1"/>
    <property type="molecule type" value="Genomic_DNA"/>
</dbReference>
<accession>A0A9Q3BCD0</accession>
<dbReference type="AlphaFoldDB" id="A0A9Q3BCD0"/>
<comment type="caution">
    <text evidence="1">The sequence shown here is derived from an EMBL/GenBank/DDBJ whole genome shotgun (WGS) entry which is preliminary data.</text>
</comment>
<proteinExistence type="predicted"/>
<evidence type="ECO:0008006" key="3">
    <source>
        <dbReference type="Google" id="ProtNLM"/>
    </source>
</evidence>
<dbReference type="PANTHER" id="PTHR11439">
    <property type="entry name" value="GAG-POL-RELATED RETROTRANSPOSON"/>
    <property type="match status" value="1"/>
</dbReference>
<dbReference type="PANTHER" id="PTHR11439:SF467">
    <property type="entry name" value="INTEGRASE CATALYTIC DOMAIN-CONTAINING PROTEIN"/>
    <property type="match status" value="1"/>
</dbReference>